<proteinExistence type="predicted"/>
<dbReference type="EMBL" id="QXFU01000670">
    <property type="protein sequence ID" value="KAE9025098.1"/>
    <property type="molecule type" value="Genomic_DNA"/>
</dbReference>
<dbReference type="Proteomes" id="UP000435112">
    <property type="component" value="Unassembled WGS sequence"/>
</dbReference>
<gene>
    <name evidence="1" type="ORF">PR002_g11282</name>
</gene>
<accession>A0A6A3M3M7</accession>
<sequence length="39" mass="4726">MRARARRRRETVPSTMVYSVEEYKAKLKRKNAIQPYEIV</sequence>
<dbReference type="AlphaFoldDB" id="A0A6A3M3M7"/>
<comment type="caution">
    <text evidence="1">The sequence shown here is derived from an EMBL/GenBank/DDBJ whole genome shotgun (WGS) entry which is preliminary data.</text>
</comment>
<evidence type="ECO:0000313" key="1">
    <source>
        <dbReference type="EMBL" id="KAE9025098.1"/>
    </source>
</evidence>
<name>A0A6A3M3M7_9STRA</name>
<organism evidence="1 2">
    <name type="scientific">Phytophthora rubi</name>
    <dbReference type="NCBI Taxonomy" id="129364"/>
    <lineage>
        <taxon>Eukaryota</taxon>
        <taxon>Sar</taxon>
        <taxon>Stramenopiles</taxon>
        <taxon>Oomycota</taxon>
        <taxon>Peronosporomycetes</taxon>
        <taxon>Peronosporales</taxon>
        <taxon>Peronosporaceae</taxon>
        <taxon>Phytophthora</taxon>
    </lineage>
</organism>
<reference evidence="1 2" key="1">
    <citation type="submission" date="2018-09" db="EMBL/GenBank/DDBJ databases">
        <title>Genomic investigation of the strawberry pathogen Phytophthora fragariae indicates pathogenicity is determined by transcriptional variation in three key races.</title>
        <authorList>
            <person name="Adams T.M."/>
            <person name="Armitage A.D."/>
            <person name="Sobczyk M.K."/>
            <person name="Bates H.J."/>
            <person name="Dunwell J.M."/>
            <person name="Nellist C.F."/>
            <person name="Harrison R.J."/>
        </authorList>
    </citation>
    <scope>NUCLEOTIDE SEQUENCE [LARGE SCALE GENOMIC DNA]</scope>
    <source>
        <strain evidence="1 2">SCRP324</strain>
    </source>
</reference>
<protein>
    <submittedName>
        <fullName evidence="1">Uncharacterized protein</fullName>
    </submittedName>
</protein>
<evidence type="ECO:0000313" key="2">
    <source>
        <dbReference type="Proteomes" id="UP000435112"/>
    </source>
</evidence>